<dbReference type="KEGG" id="tak:Tharo_0383"/>
<reference evidence="8 9" key="1">
    <citation type="submission" date="2018-03" db="EMBL/GenBank/DDBJ databases">
        <title>Complete genome sequence of Thauera aromatica, a model organism for studying aromatic compound degradation under denitrifying conditions.</title>
        <authorList>
            <person name="Lo H.-Y."/>
            <person name="Goris T."/>
            <person name="Boll M."/>
            <person name="Mueller J.A."/>
        </authorList>
    </citation>
    <scope>NUCLEOTIDE SEQUENCE [LARGE SCALE GENOMIC DNA]</scope>
    <source>
        <strain evidence="8 9">K172</strain>
    </source>
</reference>
<organism evidence="8 9">
    <name type="scientific">Thauera aromatica K172</name>
    <dbReference type="NCBI Taxonomy" id="44139"/>
    <lineage>
        <taxon>Bacteria</taxon>
        <taxon>Pseudomonadati</taxon>
        <taxon>Pseudomonadota</taxon>
        <taxon>Betaproteobacteria</taxon>
        <taxon>Rhodocyclales</taxon>
        <taxon>Zoogloeaceae</taxon>
        <taxon>Thauera</taxon>
    </lineage>
</organism>
<protein>
    <submittedName>
        <fullName evidence="8">Uncharacterized protein</fullName>
    </submittedName>
</protein>
<accession>A0A2R4BJB8</accession>
<proteinExistence type="inferred from homology"/>
<keyword evidence="4" id="KW-0255">Endonuclease</keyword>
<evidence type="ECO:0000256" key="7">
    <source>
        <dbReference type="ARBA" id="ARBA00023016"/>
    </source>
</evidence>
<evidence type="ECO:0000256" key="4">
    <source>
        <dbReference type="ARBA" id="ARBA00022759"/>
    </source>
</evidence>
<keyword evidence="3" id="KW-0540">Nuclease</keyword>
<dbReference type="InterPro" id="IPR038570">
    <property type="entry name" value="HicA_sf"/>
</dbReference>
<keyword evidence="9" id="KW-1185">Reference proteome</keyword>
<evidence type="ECO:0000256" key="1">
    <source>
        <dbReference type="ARBA" id="ARBA00006620"/>
    </source>
</evidence>
<comment type="similarity">
    <text evidence="1">Belongs to the HicA mRNA interferase family.</text>
</comment>
<dbReference type="InterPro" id="IPR012933">
    <property type="entry name" value="HicA_mRNA_interferase"/>
</dbReference>
<keyword evidence="6" id="KW-0694">RNA-binding</keyword>
<dbReference type="SUPFAM" id="SSF54786">
    <property type="entry name" value="YcfA/nrd intein domain"/>
    <property type="match status" value="1"/>
</dbReference>
<dbReference type="Gene3D" id="3.30.920.30">
    <property type="entry name" value="Hypothetical protein"/>
    <property type="match status" value="1"/>
</dbReference>
<dbReference type="GO" id="GO:0003729">
    <property type="term" value="F:mRNA binding"/>
    <property type="evidence" value="ECO:0007669"/>
    <property type="project" value="InterPro"/>
</dbReference>
<keyword evidence="7" id="KW-0346">Stress response</keyword>
<dbReference type="GO" id="GO:0016787">
    <property type="term" value="F:hydrolase activity"/>
    <property type="evidence" value="ECO:0007669"/>
    <property type="project" value="UniProtKB-KW"/>
</dbReference>
<evidence type="ECO:0000256" key="6">
    <source>
        <dbReference type="ARBA" id="ARBA00022884"/>
    </source>
</evidence>
<dbReference type="AlphaFoldDB" id="A0A2R4BJB8"/>
<sequence length="60" mass="6805">MIHTMNGTDLIKQQERGGWELANVRGSHHVFRHPDKPGHISVPHPRKDLAHKLLKLAGLK</sequence>
<keyword evidence="2" id="KW-1277">Toxin-antitoxin system</keyword>
<evidence type="ECO:0000313" key="9">
    <source>
        <dbReference type="Proteomes" id="UP000241885"/>
    </source>
</evidence>
<dbReference type="EMBL" id="CP028339">
    <property type="protein sequence ID" value="AVR87333.1"/>
    <property type="molecule type" value="Genomic_DNA"/>
</dbReference>
<dbReference type="GO" id="GO:0004519">
    <property type="term" value="F:endonuclease activity"/>
    <property type="evidence" value="ECO:0007669"/>
    <property type="project" value="UniProtKB-KW"/>
</dbReference>
<evidence type="ECO:0000256" key="2">
    <source>
        <dbReference type="ARBA" id="ARBA00022649"/>
    </source>
</evidence>
<keyword evidence="5" id="KW-0378">Hydrolase</keyword>
<dbReference type="Pfam" id="PF07927">
    <property type="entry name" value="HicA_toxin"/>
    <property type="match status" value="1"/>
</dbReference>
<evidence type="ECO:0000313" key="8">
    <source>
        <dbReference type="EMBL" id="AVR87333.1"/>
    </source>
</evidence>
<name>A0A2R4BJB8_THAAR</name>
<evidence type="ECO:0000256" key="5">
    <source>
        <dbReference type="ARBA" id="ARBA00022801"/>
    </source>
</evidence>
<gene>
    <name evidence="8" type="ORF">Tharo_0383</name>
</gene>
<dbReference type="Proteomes" id="UP000241885">
    <property type="component" value="Chromosome"/>
</dbReference>
<evidence type="ECO:0000256" key="3">
    <source>
        <dbReference type="ARBA" id="ARBA00022722"/>
    </source>
</evidence>